<dbReference type="EMBL" id="BAAAOR010000030">
    <property type="protein sequence ID" value="GAA1536190.1"/>
    <property type="molecule type" value="Genomic_DNA"/>
</dbReference>
<sequence>MRLAVPREHRPVAVDQLGGDVDPLAVPLGPAPRDREAVAPRDAGHGPRHRAAGRLGEGGRLRRDVVAGEGELGAHEEPGSAPGGLGRHGVEGAEGGGHVEQGAVRLPDGDHELGRAAGDRGVGHASTVGPRPRTIDASGLQVGDDPLRQTVRMRRFLAPPGGAAVT</sequence>
<proteinExistence type="predicted"/>
<dbReference type="Proteomes" id="UP001500842">
    <property type="component" value="Unassembled WGS sequence"/>
</dbReference>
<protein>
    <submittedName>
        <fullName evidence="2">Uncharacterized protein</fullName>
    </submittedName>
</protein>
<evidence type="ECO:0000313" key="2">
    <source>
        <dbReference type="EMBL" id="GAA1536190.1"/>
    </source>
</evidence>
<feature type="compositionally biased region" description="Basic and acidic residues" evidence="1">
    <location>
        <begin position="57"/>
        <end position="78"/>
    </location>
</feature>
<comment type="caution">
    <text evidence="2">The sequence shown here is derived from an EMBL/GenBank/DDBJ whole genome shotgun (WGS) entry which is preliminary data.</text>
</comment>
<reference evidence="2 3" key="1">
    <citation type="journal article" date="2019" name="Int. J. Syst. Evol. Microbiol.">
        <title>The Global Catalogue of Microorganisms (GCM) 10K type strain sequencing project: providing services to taxonomists for standard genome sequencing and annotation.</title>
        <authorList>
            <consortium name="The Broad Institute Genomics Platform"/>
            <consortium name="The Broad Institute Genome Sequencing Center for Infectious Disease"/>
            <person name="Wu L."/>
            <person name="Ma J."/>
        </authorList>
    </citation>
    <scope>NUCLEOTIDE SEQUENCE [LARGE SCALE GENOMIC DNA]</scope>
    <source>
        <strain evidence="2 3">JCM 14942</strain>
    </source>
</reference>
<feature type="compositionally biased region" description="Basic and acidic residues" evidence="1">
    <location>
        <begin position="107"/>
        <end position="122"/>
    </location>
</feature>
<feature type="compositionally biased region" description="Basic and acidic residues" evidence="1">
    <location>
        <begin position="1"/>
        <end position="12"/>
    </location>
</feature>
<gene>
    <name evidence="2" type="ORF">GCM10009788_43750</name>
</gene>
<feature type="compositionally biased region" description="Basic and acidic residues" evidence="1">
    <location>
        <begin position="32"/>
        <end position="45"/>
    </location>
</feature>
<evidence type="ECO:0000313" key="3">
    <source>
        <dbReference type="Proteomes" id="UP001500842"/>
    </source>
</evidence>
<accession>A0ABN2B8W9</accession>
<feature type="region of interest" description="Disordered" evidence="1">
    <location>
        <begin position="1"/>
        <end position="147"/>
    </location>
</feature>
<organism evidence="2 3">
    <name type="scientific">Nocardioides humi</name>
    <dbReference type="NCBI Taxonomy" id="449461"/>
    <lineage>
        <taxon>Bacteria</taxon>
        <taxon>Bacillati</taxon>
        <taxon>Actinomycetota</taxon>
        <taxon>Actinomycetes</taxon>
        <taxon>Propionibacteriales</taxon>
        <taxon>Nocardioidaceae</taxon>
        <taxon>Nocardioides</taxon>
    </lineage>
</organism>
<evidence type="ECO:0000256" key="1">
    <source>
        <dbReference type="SAM" id="MobiDB-lite"/>
    </source>
</evidence>
<keyword evidence="3" id="KW-1185">Reference proteome</keyword>
<name>A0ABN2B8W9_9ACTN</name>
<feature type="compositionally biased region" description="Gly residues" evidence="1">
    <location>
        <begin position="81"/>
        <end position="99"/>
    </location>
</feature>